<dbReference type="AlphaFoldDB" id="A0A812EWG2"/>
<keyword evidence="8" id="KW-1185">Reference proteome</keyword>
<name>A0A812EWG2_ACAPH</name>
<comment type="caution">
    <text evidence="7">The sequence shown here is derived from an EMBL/GenBank/DDBJ whole genome shotgun (WGS) entry which is preliminary data.</text>
</comment>
<reference evidence="7" key="1">
    <citation type="submission" date="2021-01" db="EMBL/GenBank/DDBJ databases">
        <authorList>
            <person name="Li R."/>
            <person name="Bekaert M."/>
        </authorList>
    </citation>
    <scope>NUCLEOTIDE SEQUENCE</scope>
    <source>
        <strain evidence="7">Farmed</strain>
    </source>
</reference>
<proteinExistence type="predicted"/>
<accession>A0A812EWG2</accession>
<feature type="transmembrane region" description="Helical" evidence="5">
    <location>
        <begin position="112"/>
        <end position="133"/>
    </location>
</feature>
<gene>
    <name evidence="7" type="ORF">SPHA_81539</name>
</gene>
<evidence type="ECO:0000256" key="1">
    <source>
        <dbReference type="ARBA" id="ARBA00004370"/>
    </source>
</evidence>
<feature type="domain" description="TMEM205-like" evidence="6">
    <location>
        <begin position="45"/>
        <end position="144"/>
    </location>
</feature>
<feature type="transmembrane region" description="Helical" evidence="5">
    <location>
        <begin position="79"/>
        <end position="100"/>
    </location>
</feature>
<sequence>MKFTITNAHILGGATVSLGVLYKIFTSWTSPVGVAALNAFHLGTFALNFGTQHWVSFVAGPTMIMTLPRHQFGKVQSQLFPKYFHLQTITSASCLMAYLIKHSLESMETFQLIQVCALGSNLCMSLLNLLVFGPKSTQTLLKRHELEVKAGVGHEIGFHVDRTELLKDPEYAALNKQFGRLHAASMISNFCVMGGSYIHLLSLASNGL</sequence>
<feature type="transmembrane region" description="Helical" evidence="5">
    <location>
        <begin position="7"/>
        <end position="25"/>
    </location>
</feature>
<dbReference type="InterPro" id="IPR025423">
    <property type="entry name" value="TMEM205-like"/>
</dbReference>
<dbReference type="Proteomes" id="UP000597762">
    <property type="component" value="Unassembled WGS sequence"/>
</dbReference>
<keyword evidence="3 5" id="KW-1133">Transmembrane helix</keyword>
<dbReference type="OrthoDB" id="1641132at2759"/>
<evidence type="ECO:0000256" key="4">
    <source>
        <dbReference type="ARBA" id="ARBA00023136"/>
    </source>
</evidence>
<evidence type="ECO:0000313" key="7">
    <source>
        <dbReference type="EMBL" id="CAE1332515.1"/>
    </source>
</evidence>
<protein>
    <recommendedName>
        <fullName evidence="6">TMEM205-like domain-containing protein</fullName>
    </recommendedName>
</protein>
<organism evidence="7 8">
    <name type="scientific">Acanthosepion pharaonis</name>
    <name type="common">Pharaoh cuttlefish</name>
    <name type="synonym">Sepia pharaonis</name>
    <dbReference type="NCBI Taxonomy" id="158019"/>
    <lineage>
        <taxon>Eukaryota</taxon>
        <taxon>Metazoa</taxon>
        <taxon>Spiralia</taxon>
        <taxon>Lophotrochozoa</taxon>
        <taxon>Mollusca</taxon>
        <taxon>Cephalopoda</taxon>
        <taxon>Coleoidea</taxon>
        <taxon>Decapodiformes</taxon>
        <taxon>Sepiida</taxon>
        <taxon>Sepiina</taxon>
        <taxon>Sepiidae</taxon>
        <taxon>Acanthosepion</taxon>
    </lineage>
</organism>
<evidence type="ECO:0000256" key="3">
    <source>
        <dbReference type="ARBA" id="ARBA00022989"/>
    </source>
</evidence>
<keyword evidence="2 5" id="KW-0812">Transmembrane</keyword>
<feature type="transmembrane region" description="Helical" evidence="5">
    <location>
        <begin position="45"/>
        <end position="67"/>
    </location>
</feature>
<comment type="subcellular location">
    <subcellularLocation>
        <location evidence="1">Membrane</location>
    </subcellularLocation>
</comment>
<evidence type="ECO:0000259" key="6">
    <source>
        <dbReference type="Pfam" id="PF13664"/>
    </source>
</evidence>
<dbReference type="PANTHER" id="PTHR23241:SF102">
    <property type="entry name" value="LD23009P"/>
    <property type="match status" value="1"/>
</dbReference>
<evidence type="ECO:0000256" key="5">
    <source>
        <dbReference type="SAM" id="Phobius"/>
    </source>
</evidence>
<dbReference type="Pfam" id="PF13664">
    <property type="entry name" value="DUF4149"/>
    <property type="match status" value="1"/>
</dbReference>
<evidence type="ECO:0000313" key="8">
    <source>
        <dbReference type="Proteomes" id="UP000597762"/>
    </source>
</evidence>
<evidence type="ECO:0000256" key="2">
    <source>
        <dbReference type="ARBA" id="ARBA00022692"/>
    </source>
</evidence>
<dbReference type="InterPro" id="IPR053009">
    <property type="entry name" value="Xanthocillin_Biosynth-Assoc"/>
</dbReference>
<dbReference type="EMBL" id="CAHIKZ030005637">
    <property type="protein sequence ID" value="CAE1332515.1"/>
    <property type="molecule type" value="Genomic_DNA"/>
</dbReference>
<dbReference type="GO" id="GO:0016020">
    <property type="term" value="C:membrane"/>
    <property type="evidence" value="ECO:0007669"/>
    <property type="project" value="UniProtKB-SubCell"/>
</dbReference>
<dbReference type="PANTHER" id="PTHR23241">
    <property type="entry name" value="LATE EMBRYOGENESIS ABUNDANT PLANTS LEA-RELATED"/>
    <property type="match status" value="1"/>
</dbReference>
<keyword evidence="4 5" id="KW-0472">Membrane</keyword>